<name>A0A1A2XZG2_MYCSD</name>
<keyword evidence="2" id="KW-0808">Transferase</keyword>
<dbReference type="InterPro" id="IPR007213">
    <property type="entry name" value="Ppm1/Ppm2/Tcmp"/>
</dbReference>
<dbReference type="RefSeq" id="WP_064923744.1">
    <property type="nucleotide sequence ID" value="NZ_LZJK01000143.1"/>
</dbReference>
<dbReference type="GO" id="GO:0008168">
    <property type="term" value="F:methyltransferase activity"/>
    <property type="evidence" value="ECO:0007669"/>
    <property type="project" value="UniProtKB-KW"/>
</dbReference>
<evidence type="ECO:0000256" key="1">
    <source>
        <dbReference type="ARBA" id="ARBA00022603"/>
    </source>
</evidence>
<dbReference type="GO" id="GO:0032259">
    <property type="term" value="P:methylation"/>
    <property type="evidence" value="ECO:0007669"/>
    <property type="project" value="UniProtKB-KW"/>
</dbReference>
<evidence type="ECO:0000256" key="2">
    <source>
        <dbReference type="ARBA" id="ARBA00022679"/>
    </source>
</evidence>
<evidence type="ECO:0008006" key="5">
    <source>
        <dbReference type="Google" id="ProtNLM"/>
    </source>
</evidence>
<dbReference type="SUPFAM" id="SSF53335">
    <property type="entry name" value="S-adenosyl-L-methionine-dependent methyltransferases"/>
    <property type="match status" value="1"/>
</dbReference>
<dbReference type="AlphaFoldDB" id="A0A1A2XZG2"/>
<dbReference type="PANTHER" id="PTHR43619:SF2">
    <property type="entry name" value="S-ADENOSYL-L-METHIONINE-DEPENDENT METHYLTRANSFERASES SUPERFAMILY PROTEIN"/>
    <property type="match status" value="1"/>
</dbReference>
<reference evidence="4" key="1">
    <citation type="submission" date="2016-06" db="EMBL/GenBank/DDBJ databases">
        <authorList>
            <person name="Sutton G."/>
            <person name="Brinkac L."/>
            <person name="Sanka R."/>
            <person name="Adams M."/>
            <person name="Lau E."/>
            <person name="Sam S."/>
            <person name="Sreng N."/>
            <person name="Him V."/>
            <person name="Kerleguer A."/>
            <person name="Cheng S."/>
        </authorList>
    </citation>
    <scope>NUCLEOTIDE SEQUENCE [LARGE SCALE GENOMIC DNA]</scope>
    <source>
        <strain evidence="4">E1876</strain>
    </source>
</reference>
<dbReference type="EMBL" id="LZKG01000062">
    <property type="protein sequence ID" value="OBI31154.1"/>
    <property type="molecule type" value="Genomic_DNA"/>
</dbReference>
<sequence length="107" mass="11314">MAAAATAAASRQAEPIINDPFGEPLVGAVGVELFARLASGEPAFADVETGWLIDFFAVRARFFDGFFPSVLSAGIRQAVIVGSGLDSRAYRLEWPAAASLTRSIDPR</sequence>
<protein>
    <recommendedName>
        <fullName evidence="5">S-adenosyl-L-methionine-dependent methyltransferase</fullName>
    </recommendedName>
</protein>
<dbReference type="Pfam" id="PF04072">
    <property type="entry name" value="LCM"/>
    <property type="match status" value="1"/>
</dbReference>
<evidence type="ECO:0000313" key="4">
    <source>
        <dbReference type="Proteomes" id="UP000093943"/>
    </source>
</evidence>
<dbReference type="Proteomes" id="UP000093943">
    <property type="component" value="Unassembled WGS sequence"/>
</dbReference>
<dbReference type="Gene3D" id="3.40.50.150">
    <property type="entry name" value="Vaccinia Virus protein VP39"/>
    <property type="match status" value="1"/>
</dbReference>
<accession>A0A1A2XZG2</accession>
<dbReference type="InterPro" id="IPR029063">
    <property type="entry name" value="SAM-dependent_MTases_sf"/>
</dbReference>
<comment type="caution">
    <text evidence="3">The sequence shown here is derived from an EMBL/GenBank/DDBJ whole genome shotgun (WGS) entry which is preliminary data.</text>
</comment>
<proteinExistence type="predicted"/>
<keyword evidence="1" id="KW-0489">Methyltransferase</keyword>
<organism evidence="3 4">
    <name type="scientific">Mycolicibacter sinensis (strain JDM601)</name>
    <name type="common">Mycobacterium sinense</name>
    <dbReference type="NCBI Taxonomy" id="875328"/>
    <lineage>
        <taxon>Bacteria</taxon>
        <taxon>Bacillati</taxon>
        <taxon>Actinomycetota</taxon>
        <taxon>Actinomycetes</taxon>
        <taxon>Mycobacteriales</taxon>
        <taxon>Mycobacteriaceae</taxon>
        <taxon>Mycolicibacter</taxon>
    </lineage>
</organism>
<dbReference type="PANTHER" id="PTHR43619">
    <property type="entry name" value="S-ADENOSYL-L-METHIONINE-DEPENDENT METHYLTRANSFERASE YKTD-RELATED"/>
    <property type="match status" value="1"/>
</dbReference>
<gene>
    <name evidence="3" type="ORF">A5710_18835</name>
</gene>
<evidence type="ECO:0000313" key="3">
    <source>
        <dbReference type="EMBL" id="OBI31154.1"/>
    </source>
</evidence>